<dbReference type="GO" id="GO:0022857">
    <property type="term" value="F:transmembrane transporter activity"/>
    <property type="evidence" value="ECO:0007669"/>
    <property type="project" value="TreeGrafter"/>
</dbReference>
<keyword evidence="5 6" id="KW-0472">Membrane</keyword>
<reference evidence="9 10" key="1">
    <citation type="journal article" date="2013" name="J. Microbiol.">
        <title>Mucilaginibacter ginsenosidivorax sp. nov., with ginsenoside converting activity isolated from sediment.</title>
        <authorList>
            <person name="Kim J.K."/>
            <person name="Choi T.E."/>
            <person name="Liu Q.M."/>
            <person name="Park H.Y."/>
            <person name="Yi T.H."/>
            <person name="Yoon M.H."/>
            <person name="Kim S.C."/>
            <person name="Im W.T."/>
        </authorList>
    </citation>
    <scope>NUCLEOTIDE SEQUENCE [LARGE SCALE GENOMIC DNA]</scope>
    <source>
        <strain evidence="9 10">KHI28</strain>
    </source>
</reference>
<dbReference type="InterPro" id="IPR003838">
    <property type="entry name" value="ABC3_permease_C"/>
</dbReference>
<dbReference type="EMBL" id="CP042437">
    <property type="protein sequence ID" value="QEC78263.1"/>
    <property type="molecule type" value="Genomic_DNA"/>
</dbReference>
<evidence type="ECO:0000313" key="9">
    <source>
        <dbReference type="EMBL" id="QEC78263.1"/>
    </source>
</evidence>
<feature type="transmembrane region" description="Helical" evidence="6">
    <location>
        <begin position="678"/>
        <end position="703"/>
    </location>
</feature>
<feature type="transmembrane region" description="Helical" evidence="6">
    <location>
        <begin position="21"/>
        <end position="41"/>
    </location>
</feature>
<feature type="transmembrane region" description="Helical" evidence="6">
    <location>
        <begin position="761"/>
        <end position="787"/>
    </location>
</feature>
<feature type="transmembrane region" description="Helical" evidence="6">
    <location>
        <begin position="424"/>
        <end position="448"/>
    </location>
</feature>
<accession>A0A5B8W3G4</accession>
<dbReference type="RefSeq" id="WP_147056740.1">
    <property type="nucleotide sequence ID" value="NZ_CP042437.1"/>
</dbReference>
<evidence type="ECO:0000256" key="5">
    <source>
        <dbReference type="ARBA" id="ARBA00023136"/>
    </source>
</evidence>
<keyword evidence="3 6" id="KW-0812">Transmembrane</keyword>
<dbReference type="PANTHER" id="PTHR30572:SF18">
    <property type="entry name" value="ABC-TYPE MACROLIDE FAMILY EXPORT SYSTEM PERMEASE COMPONENT 2"/>
    <property type="match status" value="1"/>
</dbReference>
<dbReference type="PANTHER" id="PTHR30572">
    <property type="entry name" value="MEMBRANE COMPONENT OF TRANSPORTER-RELATED"/>
    <property type="match status" value="1"/>
</dbReference>
<evidence type="ECO:0000256" key="2">
    <source>
        <dbReference type="ARBA" id="ARBA00022475"/>
    </source>
</evidence>
<keyword evidence="4 6" id="KW-1133">Transmembrane helix</keyword>
<dbReference type="OrthoDB" id="5933722at2"/>
<name>A0A5B8W3G4_9SPHI</name>
<feature type="transmembrane region" description="Helical" evidence="6">
    <location>
        <begin position="730"/>
        <end position="749"/>
    </location>
</feature>
<dbReference type="Proteomes" id="UP000321362">
    <property type="component" value="Chromosome"/>
</dbReference>
<feature type="domain" description="ABC3 transporter permease C-terminal" evidence="7">
    <location>
        <begin position="681"/>
        <end position="793"/>
    </location>
</feature>
<dbReference type="PROSITE" id="PS51257">
    <property type="entry name" value="PROKAR_LIPOPROTEIN"/>
    <property type="match status" value="1"/>
</dbReference>
<feature type="domain" description="MacB-like periplasmic core" evidence="8">
    <location>
        <begin position="20"/>
        <end position="239"/>
    </location>
</feature>
<evidence type="ECO:0000259" key="8">
    <source>
        <dbReference type="Pfam" id="PF12704"/>
    </source>
</evidence>
<evidence type="ECO:0000256" key="3">
    <source>
        <dbReference type="ARBA" id="ARBA00022692"/>
    </source>
</evidence>
<comment type="subcellular location">
    <subcellularLocation>
        <location evidence="1">Cell membrane</location>
        <topology evidence="1">Multi-pass membrane protein</topology>
    </subcellularLocation>
</comment>
<dbReference type="InterPro" id="IPR025857">
    <property type="entry name" value="MacB_PCD"/>
</dbReference>
<feature type="domain" description="MacB-like periplasmic core" evidence="8">
    <location>
        <begin position="437"/>
        <end position="616"/>
    </location>
</feature>
<keyword evidence="10" id="KW-1185">Reference proteome</keyword>
<evidence type="ECO:0000256" key="6">
    <source>
        <dbReference type="SAM" id="Phobius"/>
    </source>
</evidence>
<dbReference type="Pfam" id="PF02687">
    <property type="entry name" value="FtsX"/>
    <property type="match status" value="2"/>
</dbReference>
<dbReference type="GO" id="GO:0005886">
    <property type="term" value="C:plasma membrane"/>
    <property type="evidence" value="ECO:0007669"/>
    <property type="project" value="UniProtKB-SubCell"/>
</dbReference>
<dbReference type="AlphaFoldDB" id="A0A5B8W3G4"/>
<feature type="transmembrane region" description="Helical" evidence="6">
    <location>
        <begin position="332"/>
        <end position="359"/>
    </location>
</feature>
<evidence type="ECO:0000256" key="4">
    <source>
        <dbReference type="ARBA" id="ARBA00022989"/>
    </source>
</evidence>
<evidence type="ECO:0000313" key="10">
    <source>
        <dbReference type="Proteomes" id="UP000321362"/>
    </source>
</evidence>
<gene>
    <name evidence="9" type="ORF">FSB76_20815</name>
</gene>
<feature type="domain" description="ABC3 transporter permease C-terminal" evidence="7">
    <location>
        <begin position="292"/>
        <end position="406"/>
    </location>
</feature>
<sequence length="801" mass="89653">MLKNYLLVAFRNLTKNKAFSFINIVGLAIGMAACLLILQYVTFELSFDNFQAKKDRIYRINQDRFNNGKLSTRWAGGAFAPGTEFKNDLPEVEDMVKLSPAGDILLSYKDQKMTVANNYFVGNSFFNIFSYKLLSGDPKTALAEPNTVVISRSVAKKLFNNQNPVGQNITIYNDKGMKVTGVMEDMPENTHMKLDFLQSWATLSKIYAPGIDNQWMNDGCTTYLLLKPGVNPRALEAKFIPIVKKAYDKYKGSGESGIYTLQPVSSIHLYSNLMFELQPNGDGNSVYLLLGIAIFVIIIAWINYINLATAKGIGRAKEVGVRKTLGSAKKQLIVQFMLEAGLLNLLALLLAVILIIVFLPVFANISGLHVSFSLFLNPVFWITVAGILLAGSFFSGFYPAMVLSSFKPVEVMKGKLSASPRGIILRKGMVVFQFAASIFLLIGSLTVFRQIQYMQNQSLGINIDQTIVVKPPIAKIDSFYRNMKAFKNNILTNPAIKGMTVSTTVPGEPVAWNAGGIKPHGADQSQGKQYRVIAGDQEYLTFYDMKLLAGRRFSAQFTTDTASVVFNEKAIHQMGFDKPEQAIGKQIDFWGKTYTIVGVVENFHQQSLRDDYDALIFRCIPDLRNQVSIKISTANIQQTLAGLKTDWKTYFPNDQFDYFFLDEHFNKQYQADKRFGQVFGVFTFIAIFVACLGLFGLVSYTIVQRTKEIGIRKVLGATVTNILQLLYKDFALLVVVAFVVSAPLAWYAINKWLQTYSFRLSINWILFVIPFIVVFIIAFVTVSLLTVKAALMNPVKSLKTE</sequence>
<evidence type="ECO:0000259" key="7">
    <source>
        <dbReference type="Pfam" id="PF02687"/>
    </source>
</evidence>
<proteinExistence type="predicted"/>
<dbReference type="InterPro" id="IPR050250">
    <property type="entry name" value="Macrolide_Exporter_MacB"/>
</dbReference>
<dbReference type="Pfam" id="PF12704">
    <property type="entry name" value="MacB_PCD"/>
    <property type="match status" value="2"/>
</dbReference>
<feature type="transmembrane region" description="Helical" evidence="6">
    <location>
        <begin position="379"/>
        <end position="403"/>
    </location>
</feature>
<feature type="transmembrane region" description="Helical" evidence="6">
    <location>
        <begin position="286"/>
        <end position="307"/>
    </location>
</feature>
<dbReference type="KEGG" id="mgk:FSB76_20815"/>
<protein>
    <submittedName>
        <fullName evidence="9">FtsX-like permease family protein</fullName>
    </submittedName>
</protein>
<keyword evidence="2" id="KW-1003">Cell membrane</keyword>
<evidence type="ECO:0000256" key="1">
    <source>
        <dbReference type="ARBA" id="ARBA00004651"/>
    </source>
</evidence>
<organism evidence="9 10">
    <name type="scientific">Mucilaginibacter ginsenosidivorax</name>
    <dbReference type="NCBI Taxonomy" id="862126"/>
    <lineage>
        <taxon>Bacteria</taxon>
        <taxon>Pseudomonadati</taxon>
        <taxon>Bacteroidota</taxon>
        <taxon>Sphingobacteriia</taxon>
        <taxon>Sphingobacteriales</taxon>
        <taxon>Sphingobacteriaceae</taxon>
        <taxon>Mucilaginibacter</taxon>
    </lineage>
</organism>